<dbReference type="SUPFAM" id="SSF52540">
    <property type="entry name" value="P-loop containing nucleoside triphosphate hydrolases"/>
    <property type="match status" value="1"/>
</dbReference>
<dbReference type="GO" id="GO:0005524">
    <property type="term" value="F:ATP binding"/>
    <property type="evidence" value="ECO:0007669"/>
    <property type="project" value="UniProtKB-KW"/>
</dbReference>
<dbReference type="InterPro" id="IPR002078">
    <property type="entry name" value="Sigma_54_int"/>
</dbReference>
<dbReference type="Gene3D" id="3.40.50.300">
    <property type="entry name" value="P-loop containing nucleotide triphosphate hydrolases"/>
    <property type="match status" value="1"/>
</dbReference>
<dbReference type="InterPro" id="IPR002197">
    <property type="entry name" value="HTH_Fis"/>
</dbReference>
<dbReference type="FunFam" id="3.40.50.300:FF:000006">
    <property type="entry name" value="DNA-binding transcriptional regulator NtrC"/>
    <property type="match status" value="1"/>
</dbReference>
<dbReference type="InterPro" id="IPR009057">
    <property type="entry name" value="Homeodomain-like_sf"/>
</dbReference>
<evidence type="ECO:0000256" key="4">
    <source>
        <dbReference type="ARBA" id="ARBA00023125"/>
    </source>
</evidence>
<name>A0A5E4UDV8_9BURK</name>
<protein>
    <submittedName>
        <fullName evidence="7">Fis family transcriptional regulator</fullName>
    </submittedName>
</protein>
<evidence type="ECO:0000256" key="3">
    <source>
        <dbReference type="ARBA" id="ARBA00023015"/>
    </source>
</evidence>
<evidence type="ECO:0000313" key="8">
    <source>
        <dbReference type="Proteomes" id="UP000367825"/>
    </source>
</evidence>
<dbReference type="Pfam" id="PF02954">
    <property type="entry name" value="HTH_8"/>
    <property type="match status" value="1"/>
</dbReference>
<dbReference type="PROSITE" id="PS50045">
    <property type="entry name" value="SIGMA54_INTERACT_4"/>
    <property type="match status" value="1"/>
</dbReference>
<keyword evidence="5" id="KW-0804">Transcription</keyword>
<dbReference type="InterPro" id="IPR025944">
    <property type="entry name" value="Sigma_54_int_dom_CS"/>
</dbReference>
<keyword evidence="8" id="KW-1185">Reference proteome</keyword>
<sequence>MLKVGRAEHRLIGESSAICNLRATIERLAPTNASVLIVGETGSGKEVVARYLHEKGLNSAGPFVSVNCGAIPEDLAESLFFGHERGSFTGAHRTSAGYFEAAASGTVLLDEIQDMPAGLQVKLLRALETRTAFRVGGTEPVAFNTRIIAATNGNPAQATRKGKFREDLFFRLAAFTVSVPPLRRRGSDVFALAEMKLSELNGKCGTSKSFSKRSLQILGRYHWPGNVRELHNAIERAFILADDELELTPAPGPSAKAVFEGGMVSIPVGAPLFEAQQFMIASALRHFGGDKPAAARSLGISLKTLYNRLGRLAPSDAAQ</sequence>
<dbReference type="EMBL" id="CABPSC010000006">
    <property type="protein sequence ID" value="VVD98246.1"/>
    <property type="molecule type" value="Genomic_DNA"/>
</dbReference>
<dbReference type="CDD" id="cd00009">
    <property type="entry name" value="AAA"/>
    <property type="match status" value="1"/>
</dbReference>
<dbReference type="InterPro" id="IPR058031">
    <property type="entry name" value="AAA_lid_NorR"/>
</dbReference>
<keyword evidence="3" id="KW-0805">Transcription regulation</keyword>
<dbReference type="Pfam" id="PF25601">
    <property type="entry name" value="AAA_lid_14"/>
    <property type="match status" value="1"/>
</dbReference>
<dbReference type="PANTHER" id="PTHR32071">
    <property type="entry name" value="TRANSCRIPTIONAL REGULATORY PROTEIN"/>
    <property type="match status" value="1"/>
</dbReference>
<dbReference type="SMART" id="SM00382">
    <property type="entry name" value="AAA"/>
    <property type="match status" value="1"/>
</dbReference>
<organism evidence="7 8">
    <name type="scientific">Pandoraea nosoerga</name>
    <dbReference type="NCBI Taxonomy" id="2508296"/>
    <lineage>
        <taxon>Bacteria</taxon>
        <taxon>Pseudomonadati</taxon>
        <taxon>Pseudomonadota</taxon>
        <taxon>Betaproteobacteria</taxon>
        <taxon>Burkholderiales</taxon>
        <taxon>Burkholderiaceae</taxon>
        <taxon>Pandoraea</taxon>
    </lineage>
</organism>
<evidence type="ECO:0000256" key="1">
    <source>
        <dbReference type="ARBA" id="ARBA00022741"/>
    </source>
</evidence>
<accession>A0A5E4UDV8</accession>
<dbReference type="InterPro" id="IPR027417">
    <property type="entry name" value="P-loop_NTPase"/>
</dbReference>
<dbReference type="GO" id="GO:0006355">
    <property type="term" value="P:regulation of DNA-templated transcription"/>
    <property type="evidence" value="ECO:0007669"/>
    <property type="project" value="InterPro"/>
</dbReference>
<keyword evidence="4" id="KW-0238">DNA-binding</keyword>
<evidence type="ECO:0000313" key="7">
    <source>
        <dbReference type="EMBL" id="VVD98246.1"/>
    </source>
</evidence>
<evidence type="ECO:0000259" key="6">
    <source>
        <dbReference type="PROSITE" id="PS50045"/>
    </source>
</evidence>
<dbReference type="Proteomes" id="UP000367825">
    <property type="component" value="Unassembled WGS sequence"/>
</dbReference>
<dbReference type="PROSITE" id="PS00675">
    <property type="entry name" value="SIGMA54_INTERACT_1"/>
    <property type="match status" value="1"/>
</dbReference>
<dbReference type="PROSITE" id="PS00688">
    <property type="entry name" value="SIGMA54_INTERACT_3"/>
    <property type="match status" value="1"/>
</dbReference>
<keyword evidence="1" id="KW-0547">Nucleotide-binding</keyword>
<feature type="domain" description="Sigma-54 factor interaction" evidence="6">
    <location>
        <begin position="11"/>
        <end position="239"/>
    </location>
</feature>
<dbReference type="Pfam" id="PF00158">
    <property type="entry name" value="Sigma54_activat"/>
    <property type="match status" value="1"/>
</dbReference>
<dbReference type="Gene3D" id="1.10.10.60">
    <property type="entry name" value="Homeodomain-like"/>
    <property type="match status" value="1"/>
</dbReference>
<dbReference type="SUPFAM" id="SSF46689">
    <property type="entry name" value="Homeodomain-like"/>
    <property type="match status" value="1"/>
</dbReference>
<dbReference type="InterPro" id="IPR025662">
    <property type="entry name" value="Sigma_54_int_dom_ATP-bd_1"/>
</dbReference>
<keyword evidence="2" id="KW-0067">ATP-binding</keyword>
<dbReference type="RefSeq" id="WP_241014035.1">
    <property type="nucleotide sequence ID" value="NZ_CABPSC010000006.1"/>
</dbReference>
<gene>
    <name evidence="7" type="ORF">PNO31109_01976</name>
</gene>
<proteinExistence type="predicted"/>
<dbReference type="GO" id="GO:0043565">
    <property type="term" value="F:sequence-specific DNA binding"/>
    <property type="evidence" value="ECO:0007669"/>
    <property type="project" value="InterPro"/>
</dbReference>
<evidence type="ECO:0000256" key="2">
    <source>
        <dbReference type="ARBA" id="ARBA00022840"/>
    </source>
</evidence>
<reference evidence="7 8" key="1">
    <citation type="submission" date="2019-08" db="EMBL/GenBank/DDBJ databases">
        <authorList>
            <person name="Peeters C."/>
        </authorList>
    </citation>
    <scope>NUCLEOTIDE SEQUENCE [LARGE SCALE GENOMIC DNA]</scope>
    <source>
        <strain evidence="7 8">LMG 31109</strain>
    </source>
</reference>
<dbReference type="AlphaFoldDB" id="A0A5E4UDV8"/>
<evidence type="ECO:0000256" key="5">
    <source>
        <dbReference type="ARBA" id="ARBA00023163"/>
    </source>
</evidence>
<dbReference type="PANTHER" id="PTHR32071:SF117">
    <property type="entry name" value="PTS-DEPENDENT DIHYDROXYACETONE KINASE OPERON REGULATORY PROTEIN-RELATED"/>
    <property type="match status" value="1"/>
</dbReference>
<dbReference type="InterPro" id="IPR003593">
    <property type="entry name" value="AAA+_ATPase"/>
</dbReference>
<dbReference type="Gene3D" id="1.10.8.60">
    <property type="match status" value="1"/>
</dbReference>